<feature type="transmembrane region" description="Helical" evidence="2">
    <location>
        <begin position="457"/>
        <end position="478"/>
    </location>
</feature>
<dbReference type="PANTHER" id="PTHR13315:SF1">
    <property type="entry name" value="PROTEIN TED1"/>
    <property type="match status" value="1"/>
</dbReference>
<dbReference type="AlphaFoldDB" id="A0A6G1I8A3"/>
<keyword evidence="4" id="KW-1185">Reference proteome</keyword>
<dbReference type="OrthoDB" id="9984693at2759"/>
<evidence type="ECO:0000313" key="3">
    <source>
        <dbReference type="EMBL" id="KAF2404520.1"/>
    </source>
</evidence>
<gene>
    <name evidence="3" type="ORF">EJ06DRAFT_452749</name>
</gene>
<keyword evidence="2" id="KW-0812">Transmembrane</keyword>
<proteinExistence type="predicted"/>
<dbReference type="PANTHER" id="PTHR13315">
    <property type="entry name" value="METALLO PHOSPHOESTERASE RELATED"/>
    <property type="match status" value="1"/>
</dbReference>
<dbReference type="GO" id="GO:0016020">
    <property type="term" value="C:membrane"/>
    <property type="evidence" value="ECO:0007669"/>
    <property type="project" value="GOC"/>
</dbReference>
<evidence type="ECO:0000256" key="2">
    <source>
        <dbReference type="SAM" id="Phobius"/>
    </source>
</evidence>
<dbReference type="InterPro" id="IPR033308">
    <property type="entry name" value="PGAP5/Cdc1/Ted1"/>
</dbReference>
<dbReference type="GO" id="GO:0005783">
    <property type="term" value="C:endoplasmic reticulum"/>
    <property type="evidence" value="ECO:0007669"/>
    <property type="project" value="TreeGrafter"/>
</dbReference>
<dbReference type="EMBL" id="ML996688">
    <property type="protein sequence ID" value="KAF2404520.1"/>
    <property type="molecule type" value="Genomic_DNA"/>
</dbReference>
<evidence type="ECO:0000313" key="4">
    <source>
        <dbReference type="Proteomes" id="UP000799640"/>
    </source>
</evidence>
<dbReference type="InterPro" id="IPR029052">
    <property type="entry name" value="Metallo-depent_PP-like"/>
</dbReference>
<reference evidence="3" key="1">
    <citation type="journal article" date="2020" name="Stud. Mycol.">
        <title>101 Dothideomycetes genomes: a test case for predicting lifestyles and emergence of pathogens.</title>
        <authorList>
            <person name="Haridas S."/>
            <person name="Albert R."/>
            <person name="Binder M."/>
            <person name="Bloem J."/>
            <person name="Labutti K."/>
            <person name="Salamov A."/>
            <person name="Andreopoulos B."/>
            <person name="Baker S."/>
            <person name="Barry K."/>
            <person name="Bills G."/>
            <person name="Bluhm B."/>
            <person name="Cannon C."/>
            <person name="Castanera R."/>
            <person name="Culley D."/>
            <person name="Daum C."/>
            <person name="Ezra D."/>
            <person name="Gonzalez J."/>
            <person name="Henrissat B."/>
            <person name="Kuo A."/>
            <person name="Liang C."/>
            <person name="Lipzen A."/>
            <person name="Lutzoni F."/>
            <person name="Magnuson J."/>
            <person name="Mondo S."/>
            <person name="Nolan M."/>
            <person name="Ohm R."/>
            <person name="Pangilinan J."/>
            <person name="Park H.-J."/>
            <person name="Ramirez L."/>
            <person name="Alfaro M."/>
            <person name="Sun H."/>
            <person name="Tritt A."/>
            <person name="Yoshinaga Y."/>
            <person name="Zwiers L.-H."/>
            <person name="Turgeon B."/>
            <person name="Goodwin S."/>
            <person name="Spatafora J."/>
            <person name="Crous P."/>
            <person name="Grigoriev I."/>
        </authorList>
    </citation>
    <scope>NUCLEOTIDE SEQUENCE</scope>
    <source>
        <strain evidence="3">CBS 262.69</strain>
    </source>
</reference>
<protein>
    <submittedName>
        <fullName evidence="3">Uncharacterized protein</fullName>
    </submittedName>
</protein>
<name>A0A6G1I8A3_9PEZI</name>
<keyword evidence="2" id="KW-1133">Transmembrane helix</keyword>
<organism evidence="3 4">
    <name type="scientific">Trichodelitschia bisporula</name>
    <dbReference type="NCBI Taxonomy" id="703511"/>
    <lineage>
        <taxon>Eukaryota</taxon>
        <taxon>Fungi</taxon>
        <taxon>Dikarya</taxon>
        <taxon>Ascomycota</taxon>
        <taxon>Pezizomycotina</taxon>
        <taxon>Dothideomycetes</taxon>
        <taxon>Dothideomycetes incertae sedis</taxon>
        <taxon>Phaeotrichales</taxon>
        <taxon>Phaeotrichaceae</taxon>
        <taxon>Trichodelitschia</taxon>
    </lineage>
</organism>
<accession>A0A6G1I8A3</accession>
<evidence type="ECO:0000256" key="1">
    <source>
        <dbReference type="ARBA" id="ARBA00023136"/>
    </source>
</evidence>
<feature type="non-terminal residue" evidence="3">
    <location>
        <position position="482"/>
    </location>
</feature>
<feature type="non-terminal residue" evidence="3">
    <location>
        <position position="1"/>
    </location>
</feature>
<dbReference type="Proteomes" id="UP000799640">
    <property type="component" value="Unassembled WGS sequence"/>
</dbReference>
<dbReference type="SUPFAM" id="SSF56300">
    <property type="entry name" value="Metallo-dependent phosphatases"/>
    <property type="match status" value="1"/>
</dbReference>
<dbReference type="GO" id="GO:0006506">
    <property type="term" value="P:GPI anchor biosynthetic process"/>
    <property type="evidence" value="ECO:0007669"/>
    <property type="project" value="InterPro"/>
</dbReference>
<keyword evidence="1 2" id="KW-0472">Membrane</keyword>
<sequence>LLLPLCALSTLYLYTYPLFHRCAFPSPSADNVAHAPWPWDPHPAPFRLLALADPQLEGDTSLPHPPEHTFPGLERAWEDVQAGHLEGVHEALGAGLADVRAEVLWRARYARKVMDLWGNDLYLRHVYRAMRGWMRPSHVVVLGDLLGSQWIGEGEFEDRAGRFWGKVFWGAERVPEGLLEEYKEGEGREAITEVLGERDWADLIICVAGNHDIGYAGDVDTARIERFEKAFGPVNGEIRFSLPPANTSNSTTAPPTLRLLVLNSMNLDTPALDPDLQSQTYAFLNSAITHSPPVEDKSSLTILLTHIPLHKEEGVCVDGPLFTFFPEGEGAGVREQNMLSPELSTGAVLQGLFGFSPDERAPMRGLGRNGLILTGHDHEGCDTYHYADREEETWRAGRWGEVKELVEQDTPGVREVTVRSMMGEFGGNAGLVSAWWDGDKGEWRVEVGMCGLGVQHVWWAVHIGWVVLVLVAVAAVAARGVE</sequence>